<dbReference type="STRING" id="930991.A0A0D0D5K2"/>
<feature type="non-terminal residue" evidence="1">
    <location>
        <position position="1"/>
    </location>
</feature>
<reference evidence="2" key="2">
    <citation type="submission" date="2015-01" db="EMBL/GenBank/DDBJ databases">
        <title>Evolutionary Origins and Diversification of the Mycorrhizal Mutualists.</title>
        <authorList>
            <consortium name="DOE Joint Genome Institute"/>
            <consortium name="Mycorrhizal Genomics Consortium"/>
            <person name="Kohler A."/>
            <person name="Kuo A."/>
            <person name="Nagy L.G."/>
            <person name="Floudas D."/>
            <person name="Copeland A."/>
            <person name="Barry K.W."/>
            <person name="Cichocki N."/>
            <person name="Veneault-Fourrey C."/>
            <person name="LaButti K."/>
            <person name="Lindquist E.A."/>
            <person name="Lipzen A."/>
            <person name="Lundell T."/>
            <person name="Morin E."/>
            <person name="Murat C."/>
            <person name="Riley R."/>
            <person name="Ohm R."/>
            <person name="Sun H."/>
            <person name="Tunlid A."/>
            <person name="Henrissat B."/>
            <person name="Grigoriev I.V."/>
            <person name="Hibbett D.S."/>
            <person name="Martin F."/>
        </authorList>
    </citation>
    <scope>NUCLEOTIDE SEQUENCE [LARGE SCALE GENOMIC DNA]</scope>
    <source>
        <strain evidence="2">Ve08.2h10</strain>
    </source>
</reference>
<gene>
    <name evidence="1" type="ORF">PAXRUDRAFT_44168</name>
</gene>
<feature type="non-terminal residue" evidence="1">
    <location>
        <position position="57"/>
    </location>
</feature>
<organism evidence="1 2">
    <name type="scientific">Paxillus rubicundulus Ve08.2h10</name>
    <dbReference type="NCBI Taxonomy" id="930991"/>
    <lineage>
        <taxon>Eukaryota</taxon>
        <taxon>Fungi</taxon>
        <taxon>Dikarya</taxon>
        <taxon>Basidiomycota</taxon>
        <taxon>Agaricomycotina</taxon>
        <taxon>Agaricomycetes</taxon>
        <taxon>Agaricomycetidae</taxon>
        <taxon>Boletales</taxon>
        <taxon>Paxilineae</taxon>
        <taxon>Paxillaceae</taxon>
        <taxon>Paxillus</taxon>
    </lineage>
</organism>
<dbReference type="AlphaFoldDB" id="A0A0D0D5K2"/>
<evidence type="ECO:0000313" key="1">
    <source>
        <dbReference type="EMBL" id="KIK75344.1"/>
    </source>
</evidence>
<evidence type="ECO:0008006" key="3">
    <source>
        <dbReference type="Google" id="ProtNLM"/>
    </source>
</evidence>
<dbReference type="InParanoid" id="A0A0D0D5K2"/>
<accession>A0A0D0D5K2</accession>
<proteinExistence type="predicted"/>
<reference evidence="1 2" key="1">
    <citation type="submission" date="2014-04" db="EMBL/GenBank/DDBJ databases">
        <authorList>
            <consortium name="DOE Joint Genome Institute"/>
            <person name="Kuo A."/>
            <person name="Kohler A."/>
            <person name="Jargeat P."/>
            <person name="Nagy L.G."/>
            <person name="Floudas D."/>
            <person name="Copeland A."/>
            <person name="Barry K.W."/>
            <person name="Cichocki N."/>
            <person name="Veneault-Fourrey C."/>
            <person name="LaButti K."/>
            <person name="Lindquist E.A."/>
            <person name="Lipzen A."/>
            <person name="Lundell T."/>
            <person name="Morin E."/>
            <person name="Murat C."/>
            <person name="Sun H."/>
            <person name="Tunlid A."/>
            <person name="Henrissat B."/>
            <person name="Grigoriev I.V."/>
            <person name="Hibbett D.S."/>
            <person name="Martin F."/>
            <person name="Nordberg H.P."/>
            <person name="Cantor M.N."/>
            <person name="Hua S.X."/>
        </authorList>
    </citation>
    <scope>NUCLEOTIDE SEQUENCE [LARGE SCALE GENOMIC DNA]</scope>
    <source>
        <strain evidence="1 2">Ve08.2h10</strain>
    </source>
</reference>
<dbReference type="EMBL" id="KN828173">
    <property type="protein sequence ID" value="KIK75344.1"/>
    <property type="molecule type" value="Genomic_DNA"/>
</dbReference>
<dbReference type="OrthoDB" id="3203937at2759"/>
<dbReference type="Proteomes" id="UP000054538">
    <property type="component" value="Unassembled WGS sequence"/>
</dbReference>
<name>A0A0D0D5K2_9AGAM</name>
<dbReference type="HOGENOM" id="CLU_177178_1_0_1"/>
<sequence>NRHLHDVNVEFLLGTITKTPDLYLDELQEMLAVSCGHTVSHATIWHTLRRAGFTMKK</sequence>
<protein>
    <recommendedName>
        <fullName evidence="3">Winged helix-turn helix domain-containing protein</fullName>
    </recommendedName>
</protein>
<evidence type="ECO:0000313" key="2">
    <source>
        <dbReference type="Proteomes" id="UP000054538"/>
    </source>
</evidence>
<keyword evidence="2" id="KW-1185">Reference proteome</keyword>